<evidence type="ECO:0000313" key="4">
    <source>
        <dbReference type="Proteomes" id="UP001165368"/>
    </source>
</evidence>
<keyword evidence="2" id="KW-0812">Transmembrane</keyword>
<sequence length="138" mass="13991">MTEHGAASHLPILPVQLAEQFKSFGVARSFGEPVRLGDETVVPVALVQYGFGGGQGHADDEDKHGADDGGAARKGKPQAAEGSGGGGGGIVIPVGVLAPGRRCRAVFRPNPLAVLVCLVPVLWAGGHAVARVAKALRS</sequence>
<feature type="region of interest" description="Disordered" evidence="1">
    <location>
        <begin position="53"/>
        <end position="89"/>
    </location>
</feature>
<dbReference type="RefSeq" id="WP_237817787.1">
    <property type="nucleotide sequence ID" value="NZ_JAKLTQ010000001.1"/>
</dbReference>
<organism evidence="3 4">
    <name type="scientific">Arthrobacter hankyongi</name>
    <dbReference type="NCBI Taxonomy" id="2904801"/>
    <lineage>
        <taxon>Bacteria</taxon>
        <taxon>Bacillati</taxon>
        <taxon>Actinomycetota</taxon>
        <taxon>Actinomycetes</taxon>
        <taxon>Micrococcales</taxon>
        <taxon>Micrococcaceae</taxon>
        <taxon>Arthrobacter</taxon>
    </lineage>
</organism>
<name>A0ABS9L238_9MICC</name>
<accession>A0ABS9L238</accession>
<feature type="compositionally biased region" description="Basic and acidic residues" evidence="1">
    <location>
        <begin position="57"/>
        <end position="71"/>
    </location>
</feature>
<comment type="caution">
    <text evidence="3">The sequence shown here is derived from an EMBL/GenBank/DDBJ whole genome shotgun (WGS) entry which is preliminary data.</text>
</comment>
<proteinExistence type="predicted"/>
<keyword evidence="2" id="KW-1133">Transmembrane helix</keyword>
<gene>
    <name evidence="3" type="ORF">LVY72_02095</name>
</gene>
<dbReference type="Proteomes" id="UP001165368">
    <property type="component" value="Unassembled WGS sequence"/>
</dbReference>
<protein>
    <submittedName>
        <fullName evidence="3">Uncharacterized protein</fullName>
    </submittedName>
</protein>
<feature type="transmembrane region" description="Helical" evidence="2">
    <location>
        <begin position="112"/>
        <end position="133"/>
    </location>
</feature>
<reference evidence="3" key="1">
    <citation type="submission" date="2022-01" db="EMBL/GenBank/DDBJ databases">
        <authorList>
            <person name="Jo J.-H."/>
            <person name="Im W.-T."/>
        </authorList>
    </citation>
    <scope>NUCLEOTIDE SEQUENCE</scope>
    <source>
        <strain evidence="3">I2-34</strain>
    </source>
</reference>
<keyword evidence="4" id="KW-1185">Reference proteome</keyword>
<evidence type="ECO:0000256" key="2">
    <source>
        <dbReference type="SAM" id="Phobius"/>
    </source>
</evidence>
<evidence type="ECO:0000313" key="3">
    <source>
        <dbReference type="EMBL" id="MCG2620698.1"/>
    </source>
</evidence>
<keyword evidence="2" id="KW-0472">Membrane</keyword>
<evidence type="ECO:0000256" key="1">
    <source>
        <dbReference type="SAM" id="MobiDB-lite"/>
    </source>
</evidence>
<dbReference type="EMBL" id="JAKLTQ010000001">
    <property type="protein sequence ID" value="MCG2620698.1"/>
    <property type="molecule type" value="Genomic_DNA"/>
</dbReference>